<dbReference type="EMBL" id="ML977497">
    <property type="protein sequence ID" value="KAF2134801.1"/>
    <property type="molecule type" value="Genomic_DNA"/>
</dbReference>
<dbReference type="RefSeq" id="XP_033529188.1">
    <property type="nucleotide sequence ID" value="XM_033666395.1"/>
</dbReference>
<dbReference type="PANTHER" id="PTHR42085">
    <property type="entry name" value="F-BOX DOMAIN-CONTAINING PROTEIN"/>
    <property type="match status" value="1"/>
</dbReference>
<evidence type="ECO:0000313" key="2">
    <source>
        <dbReference type="Proteomes" id="UP000799771"/>
    </source>
</evidence>
<sequence>MPSSSSFLALPRELRNSIYEYALTSTTGLYYREPSELDHEYKNTKPKSYQKPRIRKPILYIRHYETHDIRASDEFNQLAYVNRQIRAETTTQELKYNKIHFRRHRDDQRLASLQLISFLKCRSVTTAPWPIEIAITDFDTEQVPIELLALQVTMQHGTELNRLCSERPNVSVQFTLSGWRGAKDNTKACMSFFVVLGICLMDALRGKQASPCLLRPGSRCQTRVNKILKSITKDRLQGDGDGMLTRAANLRVVPDEGTVWDEEKWLAFMDGEGGADYFHREETLEQVKRWIEEGI</sequence>
<dbReference type="GeneID" id="54406827"/>
<dbReference type="Proteomes" id="UP000799771">
    <property type="component" value="Unassembled WGS sequence"/>
</dbReference>
<reference evidence="1" key="1">
    <citation type="journal article" date="2020" name="Stud. Mycol.">
        <title>101 Dothideomycetes genomes: a test case for predicting lifestyles and emergence of pathogens.</title>
        <authorList>
            <person name="Haridas S."/>
            <person name="Albert R."/>
            <person name="Binder M."/>
            <person name="Bloem J."/>
            <person name="Labutti K."/>
            <person name="Salamov A."/>
            <person name="Andreopoulos B."/>
            <person name="Baker S."/>
            <person name="Barry K."/>
            <person name="Bills G."/>
            <person name="Bluhm B."/>
            <person name="Cannon C."/>
            <person name="Castanera R."/>
            <person name="Culley D."/>
            <person name="Daum C."/>
            <person name="Ezra D."/>
            <person name="Gonzalez J."/>
            <person name="Henrissat B."/>
            <person name="Kuo A."/>
            <person name="Liang C."/>
            <person name="Lipzen A."/>
            <person name="Lutzoni F."/>
            <person name="Magnuson J."/>
            <person name="Mondo S."/>
            <person name="Nolan M."/>
            <person name="Ohm R."/>
            <person name="Pangilinan J."/>
            <person name="Park H.-J."/>
            <person name="Ramirez L."/>
            <person name="Alfaro M."/>
            <person name="Sun H."/>
            <person name="Tritt A."/>
            <person name="Yoshinaga Y."/>
            <person name="Zwiers L.-H."/>
            <person name="Turgeon B."/>
            <person name="Goodwin S."/>
            <person name="Spatafora J."/>
            <person name="Crous P."/>
            <person name="Grigoriev I."/>
        </authorList>
    </citation>
    <scope>NUCLEOTIDE SEQUENCE</scope>
    <source>
        <strain evidence="1">CBS 119687</strain>
    </source>
</reference>
<proteinExistence type="predicted"/>
<dbReference type="OrthoDB" id="4790878at2759"/>
<keyword evidence="2" id="KW-1185">Reference proteome</keyword>
<name>A0A6A6AW89_9PLEO</name>
<gene>
    <name evidence="1" type="ORF">P153DRAFT_352741</name>
</gene>
<dbReference type="PANTHER" id="PTHR42085:SF1">
    <property type="entry name" value="F-BOX DOMAIN-CONTAINING PROTEIN"/>
    <property type="match status" value="1"/>
</dbReference>
<protein>
    <submittedName>
        <fullName evidence="1">Uncharacterized protein</fullName>
    </submittedName>
</protein>
<evidence type="ECO:0000313" key="1">
    <source>
        <dbReference type="EMBL" id="KAF2134801.1"/>
    </source>
</evidence>
<dbReference type="AlphaFoldDB" id="A0A6A6AW89"/>
<organism evidence="1 2">
    <name type="scientific">Dothidotthia symphoricarpi CBS 119687</name>
    <dbReference type="NCBI Taxonomy" id="1392245"/>
    <lineage>
        <taxon>Eukaryota</taxon>
        <taxon>Fungi</taxon>
        <taxon>Dikarya</taxon>
        <taxon>Ascomycota</taxon>
        <taxon>Pezizomycotina</taxon>
        <taxon>Dothideomycetes</taxon>
        <taxon>Pleosporomycetidae</taxon>
        <taxon>Pleosporales</taxon>
        <taxon>Dothidotthiaceae</taxon>
        <taxon>Dothidotthia</taxon>
    </lineage>
</organism>
<accession>A0A6A6AW89</accession>
<dbReference type="InterPro" id="IPR038883">
    <property type="entry name" value="AN11006-like"/>
</dbReference>